<gene>
    <name evidence="1" type="ORF">DBV15_00006</name>
</gene>
<protein>
    <submittedName>
        <fullName evidence="1">Uncharacterized protein</fullName>
    </submittedName>
</protein>
<evidence type="ECO:0000313" key="2">
    <source>
        <dbReference type="Proteomes" id="UP000310200"/>
    </source>
</evidence>
<proteinExistence type="predicted"/>
<organism evidence="1 2">
    <name type="scientific">Temnothorax longispinosus</name>
    <dbReference type="NCBI Taxonomy" id="300112"/>
    <lineage>
        <taxon>Eukaryota</taxon>
        <taxon>Metazoa</taxon>
        <taxon>Ecdysozoa</taxon>
        <taxon>Arthropoda</taxon>
        <taxon>Hexapoda</taxon>
        <taxon>Insecta</taxon>
        <taxon>Pterygota</taxon>
        <taxon>Neoptera</taxon>
        <taxon>Endopterygota</taxon>
        <taxon>Hymenoptera</taxon>
        <taxon>Apocrita</taxon>
        <taxon>Aculeata</taxon>
        <taxon>Formicoidea</taxon>
        <taxon>Formicidae</taxon>
        <taxon>Myrmicinae</taxon>
        <taxon>Temnothorax</taxon>
    </lineage>
</organism>
<dbReference type="AlphaFoldDB" id="A0A4S2KDS5"/>
<accession>A0A4S2KDS5</accession>
<comment type="caution">
    <text evidence="1">The sequence shown here is derived from an EMBL/GenBank/DDBJ whole genome shotgun (WGS) entry which is preliminary data.</text>
</comment>
<sequence length="225" mass="24760">MCEGNHIPRSTIMVNERSLWAVTEPLPPACTPASVSDPVRKKSADMSALNAALCRRGIILWLAAVLLLASRSTHSGEFLQKCLSVLLALFLSSGFNALDTLEPPYKTPSNLSVCLPSSLATGRALPHNAHLWHRSCRGPRCFPMDLAHHIRSSTTLGSPLGGRSPPSYREPRSARFRELLPFTSSWFKTVRLDLSRVLVSISEEDDPVKTGPSIVVARVMNYFRV</sequence>
<reference evidence="1 2" key="1">
    <citation type="journal article" date="2019" name="Philos. Trans. R. Soc. Lond., B, Biol. Sci.">
        <title>Ant behaviour and brain gene expression of defending hosts depend on the ecological success of the intruding social parasite.</title>
        <authorList>
            <person name="Kaur R."/>
            <person name="Stoldt M."/>
            <person name="Jongepier E."/>
            <person name="Feldmeyer B."/>
            <person name="Menzel F."/>
            <person name="Bornberg-Bauer E."/>
            <person name="Foitzik S."/>
        </authorList>
    </citation>
    <scope>NUCLEOTIDE SEQUENCE [LARGE SCALE GENOMIC DNA]</scope>
    <source>
        <tissue evidence="1">Whole body</tissue>
    </source>
</reference>
<evidence type="ECO:0000313" key="1">
    <source>
        <dbReference type="EMBL" id="TGZ47475.1"/>
    </source>
</evidence>
<dbReference type="Proteomes" id="UP000310200">
    <property type="component" value="Unassembled WGS sequence"/>
</dbReference>
<name>A0A4S2KDS5_9HYME</name>
<dbReference type="EMBL" id="QBLH01002732">
    <property type="protein sequence ID" value="TGZ47475.1"/>
    <property type="molecule type" value="Genomic_DNA"/>
</dbReference>
<keyword evidence="2" id="KW-1185">Reference proteome</keyword>